<dbReference type="RefSeq" id="WP_199868884.1">
    <property type="nucleotide sequence ID" value="NZ_JAAGPU010000001.1"/>
</dbReference>
<name>A0A6M0GZE0_9CLOT</name>
<gene>
    <name evidence="1" type="ORF">G3M99_01595</name>
</gene>
<proteinExistence type="predicted"/>
<dbReference type="Proteomes" id="UP000481872">
    <property type="component" value="Unassembled WGS sequence"/>
</dbReference>
<evidence type="ECO:0000313" key="2">
    <source>
        <dbReference type="Proteomes" id="UP000481872"/>
    </source>
</evidence>
<keyword evidence="2" id="KW-1185">Reference proteome</keyword>
<evidence type="ECO:0000313" key="1">
    <source>
        <dbReference type="EMBL" id="NEU03567.1"/>
    </source>
</evidence>
<comment type="caution">
    <text evidence="1">The sequence shown here is derived from an EMBL/GenBank/DDBJ whole genome shotgun (WGS) entry which is preliminary data.</text>
</comment>
<reference evidence="1 2" key="1">
    <citation type="submission" date="2020-02" db="EMBL/GenBank/DDBJ databases">
        <title>Genome assembly of a novel Clostridium senegalense strain.</title>
        <authorList>
            <person name="Gupta T.B."/>
            <person name="Jauregui R."/>
            <person name="Maclean P."/>
            <person name="Nawarathana A."/>
            <person name="Brightwell G."/>
        </authorList>
    </citation>
    <scope>NUCLEOTIDE SEQUENCE [LARGE SCALE GENOMIC DNA]</scope>
    <source>
        <strain evidence="1 2">AGRFS4</strain>
    </source>
</reference>
<dbReference type="EMBL" id="JAAGPU010000001">
    <property type="protein sequence ID" value="NEU03567.1"/>
    <property type="molecule type" value="Genomic_DNA"/>
</dbReference>
<organism evidence="1 2">
    <name type="scientific">Clostridium senegalense</name>
    <dbReference type="NCBI Taxonomy" id="1465809"/>
    <lineage>
        <taxon>Bacteria</taxon>
        <taxon>Bacillati</taxon>
        <taxon>Bacillota</taxon>
        <taxon>Clostridia</taxon>
        <taxon>Eubacteriales</taxon>
        <taxon>Clostridiaceae</taxon>
        <taxon>Clostridium</taxon>
    </lineage>
</organism>
<dbReference type="AlphaFoldDB" id="A0A6M0GZE0"/>
<protein>
    <submittedName>
        <fullName evidence="1">Uncharacterized protein</fullName>
    </submittedName>
</protein>
<sequence>MKNYNWKLKLFIIFVIAFTSANLFTYVKYNSVEDESKETLATVEKNYGFVDTLELIFAYEDLEIKQIEPIDNGTKYEVEFLGTYKEFMPIAKYLINSEEVLELNDITILDNEKITFTLNTIKNK</sequence>
<accession>A0A6M0GZE0</accession>